<evidence type="ECO:0000256" key="2">
    <source>
        <dbReference type="ARBA" id="ARBA00022553"/>
    </source>
</evidence>
<feature type="domain" description="Carrier" evidence="5">
    <location>
        <begin position="4179"/>
        <end position="4256"/>
    </location>
</feature>
<name>A0A0G3EXS7_9EURO</name>
<feature type="domain" description="Carrier" evidence="5">
    <location>
        <begin position="3090"/>
        <end position="3166"/>
    </location>
</feature>
<dbReference type="FunFam" id="3.30.300.30:FF:000015">
    <property type="entry name" value="Nonribosomal peptide synthase SidD"/>
    <property type="match status" value="5"/>
</dbReference>
<feature type="domain" description="Carrier" evidence="5">
    <location>
        <begin position="17"/>
        <end position="93"/>
    </location>
</feature>
<dbReference type="GO" id="GO:0005737">
    <property type="term" value="C:cytoplasm"/>
    <property type="evidence" value="ECO:0007669"/>
    <property type="project" value="TreeGrafter"/>
</dbReference>
<reference evidence="7 8" key="2">
    <citation type="journal article" date="2018" name="IMA Fungus">
        <title>IMA Genome-F 9: Draft genome sequence of Annulohypoxylon stygium, Aspergillus mulundensis, Berkeleyomyces basicola (syn. Thielaviopsis basicola), Ceratocystis smalleyi, two Cercospora beticola strains, Coleophoma cylindrospora, Fusarium fracticaudum, Phialophora cf. hyalina, and Morchella septimelata.</title>
        <authorList>
            <person name="Wingfield B.D."/>
            <person name="Bills G.F."/>
            <person name="Dong Y."/>
            <person name="Huang W."/>
            <person name="Nel W.J."/>
            <person name="Swalarsk-Parry B.S."/>
            <person name="Vaghefi N."/>
            <person name="Wilken P.M."/>
            <person name="An Z."/>
            <person name="de Beer Z.W."/>
            <person name="De Vos L."/>
            <person name="Chen L."/>
            <person name="Duong T.A."/>
            <person name="Gao Y."/>
            <person name="Hammerbacher A."/>
            <person name="Kikkert J.R."/>
            <person name="Li Y."/>
            <person name="Li H."/>
            <person name="Li K."/>
            <person name="Li Q."/>
            <person name="Liu X."/>
            <person name="Ma X."/>
            <person name="Naidoo K."/>
            <person name="Pethybridge S.J."/>
            <person name="Sun J."/>
            <person name="Steenkamp E.T."/>
            <person name="van der Nest M.A."/>
            <person name="van Wyk S."/>
            <person name="Wingfield M.J."/>
            <person name="Xiong C."/>
            <person name="Yue Q."/>
            <person name="Zhang X."/>
        </authorList>
    </citation>
    <scope>NUCLEOTIDE SEQUENCE [LARGE SCALE GENOMIC DNA]</scope>
    <source>
        <strain evidence="7 8">DSM 5745</strain>
    </source>
</reference>
<reference evidence="6" key="1">
    <citation type="journal article" date="2015" name="Eukaryot. Cell">
        <title>Evolution of Chemical Diversity in Echinocandin Lipopeptide Antifungal Metabolites.</title>
        <authorList>
            <person name="Yue Q."/>
            <person name="Chen L."/>
            <person name="Zhang X."/>
            <person name="Li K."/>
            <person name="Sun J."/>
            <person name="Liu X."/>
            <person name="An Z."/>
            <person name="Bills G.F."/>
        </authorList>
    </citation>
    <scope>NUCLEOTIDE SEQUENCE</scope>
    <source>
        <strain evidence="6">Y-30462</strain>
    </source>
</reference>
<dbReference type="InterPro" id="IPR006162">
    <property type="entry name" value="Ppantetheine_attach_site"/>
</dbReference>
<keyword evidence="8" id="KW-1185">Reference proteome</keyword>
<dbReference type="Gene3D" id="3.30.300.30">
    <property type="match status" value="5"/>
</dbReference>
<feature type="domain" description="Carrier" evidence="5">
    <location>
        <begin position="1559"/>
        <end position="1636"/>
    </location>
</feature>
<dbReference type="FunFam" id="3.30.559.30:FF:000005">
    <property type="entry name" value="Nonribosomal peptide synthase Pes1"/>
    <property type="match status" value="2"/>
</dbReference>
<dbReference type="Gene3D" id="3.30.559.30">
    <property type="entry name" value="Nonribosomal peptide synthetase, condensation domain"/>
    <property type="match status" value="8"/>
</dbReference>
<dbReference type="InterPro" id="IPR042099">
    <property type="entry name" value="ANL_N_sf"/>
</dbReference>
<dbReference type="OrthoDB" id="416786at2759"/>
<dbReference type="PROSITE" id="PS00455">
    <property type="entry name" value="AMP_BINDING"/>
    <property type="match status" value="5"/>
</dbReference>
<dbReference type="InterPro" id="IPR036736">
    <property type="entry name" value="ACP-like_sf"/>
</dbReference>
<dbReference type="FunFam" id="1.10.1200.10:FF:000005">
    <property type="entry name" value="Nonribosomal peptide synthetase 1"/>
    <property type="match status" value="2"/>
</dbReference>
<dbReference type="PANTHER" id="PTHR45527">
    <property type="entry name" value="NONRIBOSOMAL PEPTIDE SYNTHETASE"/>
    <property type="match status" value="1"/>
</dbReference>
<evidence type="ECO:0000256" key="3">
    <source>
        <dbReference type="ARBA" id="ARBA00022598"/>
    </source>
</evidence>
<dbReference type="Gene3D" id="3.30.559.10">
    <property type="entry name" value="Chloramphenicol acetyltransferase-like domain"/>
    <property type="match status" value="8"/>
</dbReference>
<dbReference type="PROSITE" id="PS00012">
    <property type="entry name" value="PHOSPHOPANTETHEINE"/>
    <property type="match status" value="3"/>
</dbReference>
<dbReference type="GO" id="GO:0031177">
    <property type="term" value="F:phosphopantetheine binding"/>
    <property type="evidence" value="ECO:0007669"/>
    <property type="project" value="InterPro"/>
</dbReference>
<dbReference type="InterPro" id="IPR010071">
    <property type="entry name" value="AA_adenyl_dom"/>
</dbReference>
<dbReference type="CDD" id="cd19542">
    <property type="entry name" value="CT_NRPS-like"/>
    <property type="match status" value="4"/>
</dbReference>
<protein>
    <submittedName>
        <fullName evidence="6">Non-ribosomal peptide synthetase</fullName>
    </submittedName>
</protein>
<dbReference type="InterPro" id="IPR001242">
    <property type="entry name" value="Condensation_dom"/>
</dbReference>
<gene>
    <name evidence="6" type="primary">easA</name>
    <name evidence="7" type="ORF">DSM5745_09267</name>
</gene>
<dbReference type="InterPro" id="IPR009081">
    <property type="entry name" value="PP-bd_ACP"/>
</dbReference>
<dbReference type="GO" id="GO:0043041">
    <property type="term" value="P:amino acid activation for nonribosomal peptide biosynthetic process"/>
    <property type="evidence" value="ECO:0007669"/>
    <property type="project" value="TreeGrafter"/>
</dbReference>
<dbReference type="InterPro" id="IPR020845">
    <property type="entry name" value="AMP-binding_CS"/>
</dbReference>
<proteinExistence type="predicted"/>
<dbReference type="PANTHER" id="PTHR45527:SF15">
    <property type="entry name" value="NONRIBOSOMAL PEPTIDE SYNTHETASE EASA-RELATED"/>
    <property type="match status" value="1"/>
</dbReference>
<keyword evidence="2" id="KW-0597">Phosphoprotein</keyword>
<accession>A0A0G3EXS7</accession>
<dbReference type="PROSITE" id="PS50075">
    <property type="entry name" value="CARRIER"/>
    <property type="match status" value="6"/>
</dbReference>
<dbReference type="STRING" id="1810919.A0A0G3EXS7"/>
<dbReference type="InterPro" id="IPR020806">
    <property type="entry name" value="PKS_PP-bd"/>
</dbReference>
<dbReference type="Pfam" id="PF00501">
    <property type="entry name" value="AMP-binding"/>
    <property type="match status" value="5"/>
</dbReference>
<evidence type="ECO:0000313" key="8">
    <source>
        <dbReference type="Proteomes" id="UP000256690"/>
    </source>
</evidence>
<dbReference type="InterPro" id="IPR045851">
    <property type="entry name" value="AMP-bd_C_sf"/>
</dbReference>
<evidence type="ECO:0000259" key="5">
    <source>
        <dbReference type="PROSITE" id="PS50075"/>
    </source>
</evidence>
<dbReference type="SMART" id="SM00823">
    <property type="entry name" value="PKS_PP"/>
    <property type="match status" value="6"/>
</dbReference>
<evidence type="ECO:0000256" key="4">
    <source>
        <dbReference type="SAM" id="MobiDB-lite"/>
    </source>
</evidence>
<dbReference type="FunFam" id="3.30.559.10:FF:000048">
    <property type="entry name" value="Nonribosomal peptide synthase inpB"/>
    <property type="match status" value="1"/>
</dbReference>
<dbReference type="Pfam" id="PF00668">
    <property type="entry name" value="Condensation"/>
    <property type="match status" value="8"/>
</dbReference>
<sequence length="6951" mass="762849">MAQNMLATAELSSRTDTNNEAIEQDIREICAEVLRRPVGKIKLNKSFVAQGGDSLLAIKLMARCGEAGYTITINDMLQATSLRQLCQSVQVVEGRSAPSKSSPPALDGPAGSVEVRTAPLTAAQRIYALTKAWDAKLFQLKGGVAESSLSAALNSLVSRHPILRANFITLENNELKLTYDTTGNFAPRRVRIPTSSEHSEKEFLGDRWEGDETEKGSFFAATVFVQHQPDTCLARHLRLDLHRALVDAASWNIIQNDLDDALSGKYIASDNPGPQFDTWIRSQNRTDFDFDWPILAKDTERQPNGDEPRGGKRHGLEEHSGFAEVVVLETEAEGLGKLDDRAIHAVLRTQPEDFVIAALDLALKGVRKSEEAFAFGLISDGRHGAGPELSGTVGCFDTVTHRSVEREHEESGIGLLRRVKDTRMGFTTSGRTPTGGIEGKYVLLHLGQLSMVPQLRDGTLHEVFHHDDFRILPPECLAFIEPFWEQQQLKLRLRSQSPDLGREQLGQVAGTFRAALKELIAECQMSQPQGTLSDFPFLQIDYPELDNLVSTQLKTVTADPFHDIEAVFPCAPRQEAFLVAQAVYPELYQCSFVVNLSTGSSDTEVDFSRLRDAWGQLVARHSALRTVFIESSNRQGKFDQVVLREGIGSITLIEDADEDVARQLACRRPVTFKNYGETHQVTFCRISSSAVCVRLDMSHALVDGLSAQVLMRDLSQIYSNKKLATRVMAYRDFVDYQARLNMDNSAAYWSNYLSGAQPSHFPLYGDNMSRRDLRTVRADIILGSEELGEFCGKFNVTPANICQVAWALVLRSYTGLEDICFSYATSGRDLPLNGINNTVGAFLNAVVCRVKVPPTTTVPEALLRAKTDFVESLAHQYYSAVDDAQSGEFARFKTNTLMSCQRKAASELAGSGLAVELVDAANPNEVSFGHGHVRVIYANHSTKYDMSINIQIGSDGLEVMIDYWHSRIGQRTVESVAQSFRQAFLNLVQQKDAALGEIDIITPWEIDQLRQWTKDIPPKVNYRIHDKVYEQRLRQPDAWAVQGWDGDLTYQQLDDTANKLALYLASLGVQPETKIPICFDKSKWAVISQLAILKAGGCVVPLGTKQPASRTNLILKDLQATIVLTTDKYASRFTELVSHTVLIDEPFVAGLAPAEMVPCSATVDNSAFIIYTSGSTGVPKGVVLPHASLCTSLEHMGTRFKLGPETRTVQFSAYTFDISIQDIYTTWHYGGCLIIISEEDRISNLASAMVKYRVNCAGLTSTVAGMIFPQDVPTLRTLVLLGEAVKPAVVEQWIDHVVVFNAYGPSECSMQASINQLTPGCNALNIGWPFAGALWVVDPNDYNRLVPIGAPGELLIEGPIQAREYLNNPAKTAEAFVSNAAWMIKNGFGSGRRLYRTGDLVQQNPDASITYIGRRDTQIKVRGQRVEVGEIEHHLLQLDGVLDAAIIYPKHGPCQERLVGLLTLRDFFAGKNAGQEVVPVPTEKLPCTKGQMAAAAEQLSEHVPEHMVPKIWIPLESMMPQNDSSKLDRKKLGLWLEALDPSFLETLSNPSDAGAEGREPETVLERHVHNAWADVLRLPASQIPIEHKSFLSVGGDSITAMHVVSWLRMRGVSVAVRDVLESKSVAQLAQVAKMKDGNSEAADESFPLSPMQQWYFESIAATESPLESRGPDLYNSSVCLVPRQPLEFSNLAQAISALVSRHPVLRSRFQPGSAGSLRQTILDDSPQSYILKNHTVPTQGDAEAIIAEAHGNLDLEKGPVFSVHYIAVEEASKTSLVFMTAHRLVVDNASWRIIRRDLSTILQGQQVPTSTSLPFQTWVKLQAEKSEKSALLYDLPTADLEYWGLKGGNTHQDEAIENVVFKAHDIKALFDGANRAFRTERVEVLLAALFKSFRETFPDRQVPAIFDVHHGRDSDEDDFDVSRTVGCLESMTPVHIPPDESNQLLDIVKRTKDARRSAIKKRPEIFRHHQVEVLFRYCETSAADDIFERKQASGVETSPVGEKVPRGCVFNIDVLALQDEVRINFKFNRHMKNQQKVRQWTNSYLNSISAMISELSTAAPAFTVTDFPLLQLTSETVKALQDHVLPEAGVKPEMVEDIYPCSPIQQGILMSQVKSPSEYYIQQSFEIQPTASDAPVNVARLLAAWQVLMSRHPMLRTRFVRSVSGSSERMFNQVVLKSCKAHVERKECSDEDLTAALAVKVDLDDRHVDKHIGHKLTVYSTPSNRVFGNVIISHALVDASSLMIIQTELAQAYDGKLTPDIPGPTYRGYVSYLQKTPADQALQHWTKRLADAEPCYLPALTVDGTQPAPAKDTAHREPLQTVSVDIDCVDKLHSFTETHGVTVANVFQLVWAMVLAQYTGSPNVSFGYLSSGRDVPVKDVEQLVGPLINMMVTHIKLNHQARVQSTLKQIQDDFFESFNYQRAPLIDIWHSLQLQGQSLFNTALSYRHVVSAERDQLSIALEQVTGEDPTEYDATVSVFASPDKISAALQYSPAFLSHESASRLLGCVQRGIRSLVANGDARVGDLETLTQKDLEQVRVWNDEIPAVGGDRLIHELFAEQRVIRPDATAVCAWDGNLTYQELDDLSNTLSHHLVHDLGVGPEVFVALCLDKSRWAVVAQLSVLKGGGCVVSINPKHPTQRLELILKDINAPVLLTSQQYSSRFTNLVPHVLSMNDFLFSTIPRQSQPPRTNVAPENAAFIIYTSGSTGMPKGVILTHLSLCFSFRAHGKVYEMSPATRSLQFAAYTFDASISDIWGTMSHGGCVCVISEEERMNNLQSVIEAYGATHAQVTPTVAGLLDIANMKSLTTLVLGGEAVREAMIEEYAKAAGRVKVLNGYGPSEASIYTTCSTPLVDKKQALNIGRPLVGSVWVVANGETICPVGAVGELWIEGPLLARGYHNDQKKTDASFVTNPKWASAVGLQGHRFYNTGDLVRQSSNGDLIYQARKDSQVKIRGQRVEVGEIEYRVKKLLPAAKSLVASLITPGGNSSNIMIAVTMELDDQLQRHLLSDPIQGIFLPNAPHLRDTFSRLHASLSEVLPSYMLPRLFIPVVQLPQTASSKLDRRAIKQMLENLPEDVLFQYSLSTNSSVAPTTEMEKKLQALWAAVLNADLGRVGIYDHFLHSGGDSFTAMKLVSAANAVNIPITVADVFRYPKLQDMAAHLETQISQHETFQDIPRFALWKEAQTTDHSANEEEILRVAKLCGASIEDIEDVYPATPLQEGLMAITTQQPGSYIGRWVFRIQDTTDTDTFKKAWTTLAQKAPILRTRIVPGRESGGLQVVIRECVSCEEATNLEQYLDGDLHLSFSYGQPLVRQAIIDERDKRYFALSAHHSVYDGYSLGKLFDAVALLYDGKDLDSTPSFSRFISYLGQQDQDAAKSFWQSQIKGEVGAPFPSLHRPSYRPQPTQKLSSSVDIMSLGGSNTLASTLRAAWALAVSAYGGNDVLFGVALSGRAAPVPGILDIPAPIITTVPVHVHINPEQTIAEYLAAVHQQSVDMIPFEHTGLQNIRRFVGHEIDLPHLFAVQPARERENSVHGKLLSYEHGHVPELNLDGYALTVECITSDTLGGSVTIEAHFDEEMISTTQTKNLLSRFRHIVAQLGAVGQGHTQRRLEELDLLSEHEFTQLFEFNRGIPAVKQALVHELVSQHVPTEPDVPAVCAWDGNLSRGELDYLANKLALHLTTLGVKPESMVALCLDKSKWALVANLAVLKAGAAVVPIRANPIQRVHAILQETGITTILTSQCSVSALEGLVPNLLAMGDELLQSLAAPTIQPISTVTPSNAAFVIFTSGSTGKPKGVVVEHGAMSTSMQAHGKLFGMTPKTRAFNFAHFTFDISLHDIISTLQFGGCVCLPSEQERVDDMAGAMRRMGVNYSFLPPRVIHTIKPSDVPDLKTLVVGGEAVQAEHLEPWLDGVRVFNAYGPTEASIAATANEVSDRSQVYNIGGAIAGALWVVDENDYNRLLPLGAVGELLIEGPLLARGYLNDPVKTADAFIMNPAWTSQYSMHGTAGEQPTERRMYRTGDLVRQMEDGSLTYVGRSDGQVKIRGQRVEIGEIEHHVSEHPTVVENVMVYPRRGPAQSQLVGIVTLHGFISPVSADDIQTTPLDQLPHALEQTSSVRQHLHSCVPDYMIPNYWVSLTSMPHNTSDKIDRRCLTQWLETMDVGCFEAITQSRTEDSTTPTTPEEQSIQTVWADVLHVPVGKMSLNRPFLSVGGDSVTAMQVVSKCRFQYAIYVSVRDVLQCDSITQLAKKAVVKSTSPTTDTQPSTSSVAQAPLTTTVSTVFDIDSHDLTKLEVEVLPAVGVDGLSRIEGIYHCSPIQQGILMSQIKDATTYQVRQAGEIRGVDSSVVDLNRLLRAWQSVVQRHAILRTFFVPSPSGQELFYQVVLKNYTPTTPVLRLRSVDDFLVHTENSERPLYRPGQPPYQLTLAQASTGHVYAQVDVNHVLMDASSMDLILSDLMLAYDNALPSSPAPSYGTYVSFLQQSSASESLSYWKNRLSGAEPSHLPPSTELDSGKRSLKSVSVEVDNIRPLQEFRDAHGVTIANIAQLAWALVLSRYLGSRDVTFGYLSNGRDAPIAGIEEMVGPLINLMVTRVQLATSGATVAEAAKQVQDNFFDAFSHQRASLGDIQHALKVSDRGLFNTTMIYKPKAITSAQDSRSLTIESLAGEDPTEYDVQIKIVPDENGLSVDLEYATTFLNKESAQRLLGSMQCALSSIAANPNASIDQLDVIPSTDVELLRRWNFTVPHTVPGTIHDKIHERAASQRGAQAVCGWDGNLTYAEITDMSDRLAHHLRSLGVREEVMVGLCFDKSLWTVVSMLATLKAGGVIVPLGVQLPVQRLQHILNETATPVVLTIQKHISKFQGITSANILTVDAAFIASLPRPASPLNTWGVTSESAAVVIYTSGSTGTPKGVVLTHGTICTSIESHGAKLQMGPQTRTLQYSAYVFDLSILEILSTLRFGGCVCVVSEEDRVDINSLTTNMEAIGVNMAVLTPTVAGLIDPRTVPTLSTLVLAGEAVPPSAAETWAKHVFLYNGYGPAESTILATANGPIVHKERAPSVGHALAGAIWVVDTEDYNRLAPVGVVGELLLSGPLIARGYLSDPERTAQSFITDPSFIYKHGFNVWAGQRMYKTGDLVRQDPTDGSITFVGRADGQIKVRGQRVEVGEIEYWIRQKFNAQTVAADLIGANSGDPSVVAAIELDKNASSNETAILDSTGPLKDSFFQLQAALAKALPSYMVPSKYIPVKNMPLTASGKLDRRSLRALLEGLTEVQLAEYSLDEGDHVPLSTDKERRLASLWTETLNASKEVGANTHFFRFGGDSVTAMRLVALARAAEPPILLSVGDIFKHPVLADMAHAIEGLNSAGTVEAEADVTPFSFLSEVNINKQAYLPRIASQCKVESDDIEDVYPCTPLQEGLMAITAQQPHAYISRWVFRLDDGIDLSRFRDAWASLVDLAPILRTRIVQDSRNGGMQVVVRDNIAWNDVESELQAYIADDTAWTMGFGNALMRFAIVTSGSARFFVWTAHHSTYDGWTARKLMEAAFAIYSGNSAPPFLPFTRFVQYLESSSIDDTRDYWQSQLEGGMGPSFPEVPKNYSPGQVETQTCRIAAGNTNEFTISTLLRATWALILFQETSSQTVGFPTALSGRTAPVSGILDVMGPTITTVPVRVSVDPAQNLSAYLASIQQQATDMLPFEHTGLHNISKMASVPLNFQHLFVVQPAVDRLDQSNSGFQGVTPVPFETSGFHNYPLVVECSTSTNNTDRSVDVQLQFDPAVLSAEKVTTIVERFTHVFRQLQAVASGAITQGTVSDVSFMTPEDLGRIQEWNQFDDRMAMADSCIHELVKQQLLSRPDAQAVHSFDGHLTYQELHNLAARLASHLVDIGVGPEIMVATIFEKTKWAVVTYLAVLMAGGTIVPINHQHPRQRMQALVQNIGTKVILTSQNPERLEGVVSGPVLKVDEDLLAHIPAADNTCPTVQPTDPAFIIFTSGSTGTSKAVVLQHGAIVSSMVKGHGSFYATPETRALQFSAFNFDISIAEVFTTLSFGGCVCVISEDDRVSRLGQAMEEAAVNFAILTPTIASLLKPEHVPSLKKMLLVGEALRPEVAAPWVPSHVELFNAYGPAESSILTTYSRRITDIAQAPNLGFPLAHSNLFVVDPFNYHNLLPVGTVGELLIEGPLLAREYLGEKKKTAEAFVTDPAWLQQFDLGPVSGRRLYRTGDLVQQKLDGSFVYLGRRDTQVKIYGQRVEIGEIEYWVKSNLAGVGEVAAGLFKPSDSEGEPLLAVAMEVPSSSSASGLLPVSDDLREAFSNLRHDLLQVLPSYMVPQLYLPFARLPLTDSGKLNRRATWDAVHTCDSVSQYFLVDDVKVAPSTDTERLLQGLWAMAIKIPASSIGAKDDFFRSGGDSISAMRLVASAREHAQLSLMVSDIFRHSILSDMAVLVDQTRADTPAVTPYQPFSTLPAGSSVRDSVKPLLSIAGEMVDVTPTTDLQSLAIATSLRPSRDLMAYVSIDGDGVPDVARWEASCLELVEHHDILRTAYVPYDDQLLQVILKEYAPGVTHYETDQSLENFSKELIAQDMHRAPRLGHPFLEFAIITSLHDNKHRVMFRLSHAEYDAISLSYFVNTLQEIYNRKTVTEYVSFPRYISNLSHQNTKPSREYWRSLLKGSCMPAISSSSKSRRLPSRQIYHDARRVSLKSLPTGITLSTIVRSAWALTLAEHVGNPDVLFGEVVSGRNGDPIAEKAAGCCANTVPVRTVIDSSWNARDLVGSVQQQLISRLPHEFLGFRDIMRSCTDMPAGTVFSSLLNHLDGASEWTMNTDDGKYNVSVAKTEGAGDVSDVSITSTAGAGYVEIAMAYLEDGITAAIADNLLSRLCDTVHAFGNGDLSAKLGAILPVSVDVQKGLQEAPEGPVFDGDLVDASMVAFELQRRGHKVTVDDVVKQGLGAPAV</sequence>
<organism evidence="6">
    <name type="scientific">Aspergillus mulundensis</name>
    <dbReference type="NCBI Taxonomy" id="1810919"/>
    <lineage>
        <taxon>Eukaryota</taxon>
        <taxon>Fungi</taxon>
        <taxon>Dikarya</taxon>
        <taxon>Ascomycota</taxon>
        <taxon>Pezizomycotina</taxon>
        <taxon>Eurotiomycetes</taxon>
        <taxon>Eurotiomycetidae</taxon>
        <taxon>Eurotiales</taxon>
        <taxon>Aspergillaceae</taxon>
        <taxon>Aspergillus</taxon>
        <taxon>Aspergillus subgen. Nidulantes</taxon>
    </lineage>
</organism>
<dbReference type="Proteomes" id="UP000256690">
    <property type="component" value="Unassembled WGS sequence"/>
</dbReference>
<dbReference type="CDD" id="cd05918">
    <property type="entry name" value="A_NRPS_SidN3_like"/>
    <property type="match status" value="5"/>
</dbReference>
<evidence type="ECO:0000256" key="1">
    <source>
        <dbReference type="ARBA" id="ARBA00022450"/>
    </source>
</evidence>
<dbReference type="FunFam" id="3.40.50.12780:FF:000014">
    <property type="entry name" value="Nonribosomal peptide synthetase 1"/>
    <property type="match status" value="5"/>
</dbReference>
<dbReference type="SUPFAM" id="SSF52777">
    <property type="entry name" value="CoA-dependent acyltransferases"/>
    <property type="match status" value="16"/>
</dbReference>
<dbReference type="EMBL" id="KP742485">
    <property type="protein sequence ID" value="AKJ70935.1"/>
    <property type="molecule type" value="Genomic_DNA"/>
</dbReference>
<dbReference type="InterPro" id="IPR023213">
    <property type="entry name" value="CAT-like_dom_sf"/>
</dbReference>
<dbReference type="Pfam" id="PF00550">
    <property type="entry name" value="PP-binding"/>
    <property type="match status" value="6"/>
</dbReference>
<dbReference type="InterPro" id="IPR000873">
    <property type="entry name" value="AMP-dep_synth/lig_dom"/>
</dbReference>
<dbReference type="Gene3D" id="3.40.50.12780">
    <property type="entry name" value="N-terminal domain of ligase-like"/>
    <property type="match status" value="5"/>
</dbReference>
<dbReference type="Gene3D" id="1.10.1200.10">
    <property type="entry name" value="ACP-like"/>
    <property type="match status" value="6"/>
</dbReference>
<feature type="region of interest" description="Disordered" evidence="4">
    <location>
        <begin position="297"/>
        <end position="316"/>
    </location>
</feature>
<dbReference type="SUPFAM" id="SSF47336">
    <property type="entry name" value="ACP-like"/>
    <property type="match status" value="6"/>
</dbReference>
<evidence type="ECO:0000313" key="6">
    <source>
        <dbReference type="EMBL" id="AKJ70935.1"/>
    </source>
</evidence>
<keyword evidence="1" id="KW-0596">Phosphopantetheine</keyword>
<dbReference type="GO" id="GO:0016874">
    <property type="term" value="F:ligase activity"/>
    <property type="evidence" value="ECO:0007669"/>
    <property type="project" value="UniProtKB-KW"/>
</dbReference>
<dbReference type="EMBL" id="PVWQ01000012">
    <property type="protein sequence ID" value="RDW67401.1"/>
    <property type="molecule type" value="Genomic_DNA"/>
</dbReference>
<feature type="domain" description="Carrier" evidence="5">
    <location>
        <begin position="5288"/>
        <end position="5365"/>
    </location>
</feature>
<evidence type="ECO:0000313" key="7">
    <source>
        <dbReference type="EMBL" id="RDW67401.1"/>
    </source>
</evidence>
<dbReference type="SUPFAM" id="SSF56801">
    <property type="entry name" value="Acetyl-CoA synthetase-like"/>
    <property type="match status" value="5"/>
</dbReference>
<dbReference type="FunFam" id="3.40.50.980:FF:000001">
    <property type="entry name" value="Non-ribosomal peptide synthetase"/>
    <property type="match status" value="1"/>
</dbReference>
<dbReference type="NCBIfam" id="NF003417">
    <property type="entry name" value="PRK04813.1"/>
    <property type="match status" value="5"/>
</dbReference>
<keyword evidence="3" id="KW-0436">Ligase</keyword>
<dbReference type="NCBIfam" id="TIGR01733">
    <property type="entry name" value="AA-adenyl-dom"/>
    <property type="match status" value="5"/>
</dbReference>
<dbReference type="CDD" id="cd19545">
    <property type="entry name" value="FUM14_C_NRPS-like"/>
    <property type="match status" value="2"/>
</dbReference>
<dbReference type="GO" id="GO:0044550">
    <property type="term" value="P:secondary metabolite biosynthetic process"/>
    <property type="evidence" value="ECO:0007669"/>
    <property type="project" value="TreeGrafter"/>
</dbReference>
<feature type="domain" description="Carrier" evidence="5">
    <location>
        <begin position="6371"/>
        <end position="6448"/>
    </location>
</feature>
<dbReference type="FunFam" id="3.30.559.30:FF:000003">
    <property type="entry name" value="Nonribosomal peptide synthase SidD"/>
    <property type="match status" value="2"/>
</dbReference>